<dbReference type="Gene3D" id="2.40.400.10">
    <property type="entry name" value="Acetoacetate decarboxylase-like"/>
    <property type="match status" value="1"/>
</dbReference>
<dbReference type="InterPro" id="IPR023375">
    <property type="entry name" value="ADC_dom_sf"/>
</dbReference>
<comment type="caution">
    <text evidence="1">The sequence shown here is derived from an EMBL/GenBank/DDBJ whole genome shotgun (WGS) entry which is preliminary data.</text>
</comment>
<dbReference type="Pfam" id="PF06314">
    <property type="entry name" value="ADC"/>
    <property type="match status" value="1"/>
</dbReference>
<evidence type="ECO:0008006" key="3">
    <source>
        <dbReference type="Google" id="ProtNLM"/>
    </source>
</evidence>
<dbReference type="EMBL" id="NWUF01000005">
    <property type="protein sequence ID" value="PCE42931.1"/>
    <property type="molecule type" value="Genomic_DNA"/>
</dbReference>
<dbReference type="RefSeq" id="WP_066969477.1">
    <property type="nucleotide sequence ID" value="NZ_CP023449.1"/>
</dbReference>
<protein>
    <recommendedName>
        <fullName evidence="3">Acetoacetate decarboxylase</fullName>
    </recommendedName>
</protein>
<dbReference type="OrthoDB" id="1633687at2"/>
<gene>
    <name evidence="1" type="ORF">COO09_06390</name>
</gene>
<organism evidence="1 2">
    <name type="scientific">Rhizorhabdus dicambivorans</name>
    <dbReference type="NCBI Taxonomy" id="1850238"/>
    <lineage>
        <taxon>Bacteria</taxon>
        <taxon>Pseudomonadati</taxon>
        <taxon>Pseudomonadota</taxon>
        <taxon>Alphaproteobacteria</taxon>
        <taxon>Sphingomonadales</taxon>
        <taxon>Sphingomonadaceae</taxon>
        <taxon>Rhizorhabdus</taxon>
    </lineage>
</organism>
<dbReference type="InterPro" id="IPR010451">
    <property type="entry name" value="Acetoacetate_decarboxylase"/>
</dbReference>
<sequence length="277" mass="30642">MSGNQSDRPFTGGVLNLTGVRPGEAFRYSGLSFPDMAVYMITFRSSYEAIEKLILPPPLKVDRSRPPEVHAWYFTSRNTLPMDGRVTPYHGFQFRAHTQHDGVRGVAGWEYIDALDGDKTNIDIMGPWGVYFGMLKKLGDIRFVPTSVDAFEVTVSRRGQRLITMRMRIGAEMDTAAVAAINRDGTRTLTVREIPDVTYTGFVDRSVCISPTDSSNQVVRAWAVEDASIEFGSLELDPLAELAPEGPFSAVAFNATASVETFTEMKVLAELPGHPLR</sequence>
<evidence type="ECO:0000313" key="2">
    <source>
        <dbReference type="Proteomes" id="UP000218934"/>
    </source>
</evidence>
<keyword evidence="2" id="KW-1185">Reference proteome</keyword>
<evidence type="ECO:0000313" key="1">
    <source>
        <dbReference type="EMBL" id="PCE42931.1"/>
    </source>
</evidence>
<dbReference type="KEGG" id="rdi:CMV14_16605"/>
<proteinExistence type="predicted"/>
<dbReference type="GO" id="GO:0016829">
    <property type="term" value="F:lyase activity"/>
    <property type="evidence" value="ECO:0007669"/>
    <property type="project" value="InterPro"/>
</dbReference>
<accession>A0A2A4FVW7</accession>
<dbReference type="AlphaFoldDB" id="A0A2A4FVW7"/>
<reference evidence="1 2" key="1">
    <citation type="submission" date="2017-09" db="EMBL/GenBank/DDBJ databases">
        <title>The Catabolism of 3,6-Dichlorosalicylic acid is Initiated by the Cytochrome P450 Monooxygenase DsmABC in Rhizorhabdus dicambivorans Ndbn-20.</title>
        <authorList>
            <person name="Na L."/>
        </authorList>
    </citation>
    <scope>NUCLEOTIDE SEQUENCE [LARGE SCALE GENOMIC DNA]</scope>
    <source>
        <strain evidence="1 2">Ndbn-20m</strain>
    </source>
</reference>
<dbReference type="SUPFAM" id="SSF160104">
    <property type="entry name" value="Acetoacetate decarboxylase-like"/>
    <property type="match status" value="1"/>
</dbReference>
<name>A0A2A4FVW7_9SPHN</name>
<dbReference type="Proteomes" id="UP000218934">
    <property type="component" value="Unassembled WGS sequence"/>
</dbReference>